<protein>
    <submittedName>
        <fullName evidence="2">Resistance-nodulation-cell division family transporter</fullName>
    </submittedName>
</protein>
<feature type="transmembrane region" description="Helical" evidence="1">
    <location>
        <begin position="330"/>
        <end position="349"/>
    </location>
</feature>
<evidence type="ECO:0000256" key="1">
    <source>
        <dbReference type="SAM" id="Phobius"/>
    </source>
</evidence>
<evidence type="ECO:0000313" key="2">
    <source>
        <dbReference type="EMBL" id="EQB34285.1"/>
    </source>
</evidence>
<dbReference type="Pfam" id="PF00873">
    <property type="entry name" value="ACR_tran"/>
    <property type="match status" value="1"/>
</dbReference>
<feature type="transmembrane region" description="Helical" evidence="1">
    <location>
        <begin position="514"/>
        <end position="531"/>
    </location>
</feature>
<feature type="transmembrane region" description="Helical" evidence="1">
    <location>
        <begin position="873"/>
        <end position="890"/>
    </location>
</feature>
<dbReference type="GO" id="GO:0005886">
    <property type="term" value="C:plasma membrane"/>
    <property type="evidence" value="ECO:0007669"/>
    <property type="project" value="TreeGrafter"/>
</dbReference>
<dbReference type="PANTHER" id="PTHR32063">
    <property type="match status" value="1"/>
</dbReference>
<dbReference type="AlphaFoldDB" id="T0IZR1"/>
<dbReference type="Gene3D" id="3.30.2090.10">
    <property type="entry name" value="Multidrug efflux transporter AcrB TolC docking domain, DN and DC subdomains"/>
    <property type="match status" value="2"/>
</dbReference>
<feature type="transmembrane region" description="Helical" evidence="1">
    <location>
        <begin position="451"/>
        <end position="477"/>
    </location>
</feature>
<dbReference type="InterPro" id="IPR027463">
    <property type="entry name" value="AcrB_DN_DC_subdom"/>
</dbReference>
<dbReference type="RefSeq" id="WP_021288561.1">
    <property type="nucleotide sequence ID" value="NZ_AUPZ01000023.1"/>
</dbReference>
<dbReference type="PANTHER" id="PTHR32063:SF33">
    <property type="entry name" value="RND SUPERFAMILY EFFLUX PUMP PERMEASE COMPONENT"/>
    <property type="match status" value="1"/>
</dbReference>
<dbReference type="InterPro" id="IPR001036">
    <property type="entry name" value="Acrflvin-R"/>
</dbReference>
<name>T0IZR1_9BACT</name>
<feature type="transmembrane region" description="Helical" evidence="1">
    <location>
        <begin position="426"/>
        <end position="445"/>
    </location>
</feature>
<dbReference type="Gene3D" id="3.30.70.1440">
    <property type="entry name" value="Multidrug efflux transporter AcrB pore domain"/>
    <property type="match status" value="1"/>
</dbReference>
<dbReference type="Gene3D" id="3.30.70.1320">
    <property type="entry name" value="Multidrug efflux transporter AcrB pore domain like"/>
    <property type="match status" value="1"/>
</dbReference>
<dbReference type="GO" id="GO:0051301">
    <property type="term" value="P:cell division"/>
    <property type="evidence" value="ECO:0007669"/>
    <property type="project" value="UniProtKB-KW"/>
</dbReference>
<dbReference type="eggNOG" id="COG0841">
    <property type="taxonomic scope" value="Bacteria"/>
</dbReference>
<proteinExistence type="predicted"/>
<keyword evidence="1" id="KW-1133">Transmembrane helix</keyword>
<comment type="caution">
    <text evidence="2">The sequence shown here is derived from an EMBL/GenBank/DDBJ whole genome shotgun (WGS) entry which is preliminary data.</text>
</comment>
<feature type="transmembrane region" description="Helical" evidence="1">
    <location>
        <begin position="381"/>
        <end position="405"/>
    </location>
</feature>
<reference evidence="2 3" key="1">
    <citation type="submission" date="2013-07" db="EMBL/GenBank/DDBJ databases">
        <title>Sulfurimonas hongkongensis AST-10 Genome Sequencing.</title>
        <authorList>
            <person name="Cai L."/>
            <person name="Zhang T."/>
        </authorList>
    </citation>
    <scope>NUCLEOTIDE SEQUENCE [LARGE SCALE GENOMIC DNA]</scope>
    <source>
        <strain evidence="2 3">AST-10</strain>
    </source>
</reference>
<dbReference type="SUPFAM" id="SSF82714">
    <property type="entry name" value="Multidrug efflux transporter AcrB TolC docking domain, DN and DC subdomains"/>
    <property type="match status" value="1"/>
</dbReference>
<sequence length="1044" mass="117983">MINFIRYFIQNKRLNYMLLVFLIIMGINAYINIPKEIFPNVELDQISVRGSYSGASASVMDKMAVRDIEEELSNINGIDKTETVITPGAFVIILTLNENTNKVNLLSRVKDSITSIRQYLPSDMNEPVARLLERSRSLINLSLSSDSVTKGELTEIAKEIKIKISRMKHISEILIRGDSKEEISISINSEALLAYDLRHASVLEAISNLSYTFPIGDIEQRGNFVYISTVHGKADINEWQESILNIDSKYIKLGDIAKVAIEYPQTETLASFNNKQTLNLVISKEEEGNSIALSKELREYAKTLQKQYPEITFNFFRDSSKVVKERLNTVISNLMLGLCLVFISMWVLINIRVAIVVAMGIPFSFIIGLLFIYHMGYSINIVSLLGALIVIGIVVDDAIVVGENIQRHIDEGMDNYEASILGVKEMLLPVTLATISTVMAFLPIFMLHGEIALFFVLIPIVVIMILLGSLIESFFFLPLHAQEILRKSNNFLDWTPFQNLYARVLSYFIEYKKTFLTLFLIIIPLATYLTASSMRFQFFPNFDGNNLYISGKMDINTPLEDTYKIAKEIQETLLLHSDEFALKAISSTTGYRRSLSGDTQRNNSVFYITMELYDREDTDWINKYVNPVLNFSFDFNNPDKRRQKQTFELSPRAKELVMPFKEKYNMVELGVMEDKAGLIRSDIQINLSGSNDAKLEAAIRKLEREISTLEGIKNYSNNIKYGKMEYKIKINSYGESLGQSEASIARVLSTYFLEKKQATTFNERGVMEIKTKDANKDDIQRLLDFSVAIGDGRFVKLTDIASIVEVRDYEKIDKLNGNIVKTLFASVDKRIITPTEILDKLQDTIDEISDSGIEVELLGEKEKKNEMGADMKSAVGLAMFLIFLTLLLIFSKIKYVLMVMSVIPLSILGALVGHKLLGINITMPTIIGLLGLAGVVINDGIIMLDFLHGTRKAEEFFKRAKQRLRPIVITSVTTFLGLFSLIFYASGQAVILQPIAVSIGFGLMWGTFLNLMYLPTLYALVNKIEPISKIKDTKHPITKIQKAQ</sequence>
<dbReference type="SUPFAM" id="SSF82693">
    <property type="entry name" value="Multidrug efflux transporter AcrB pore domain, PN1, PN2, PC1 and PC2 subdomains"/>
    <property type="match status" value="2"/>
</dbReference>
<dbReference type="SUPFAM" id="SSF82866">
    <property type="entry name" value="Multidrug efflux transporter AcrB transmembrane domain"/>
    <property type="match status" value="2"/>
</dbReference>
<dbReference type="EMBL" id="AUPZ01000023">
    <property type="protein sequence ID" value="EQB34285.1"/>
    <property type="molecule type" value="Genomic_DNA"/>
</dbReference>
<feature type="transmembrane region" description="Helical" evidence="1">
    <location>
        <begin position="356"/>
        <end position="375"/>
    </location>
</feature>
<feature type="transmembrane region" description="Helical" evidence="1">
    <location>
        <begin position="991"/>
        <end position="1021"/>
    </location>
</feature>
<feature type="transmembrane region" description="Helical" evidence="1">
    <location>
        <begin position="967"/>
        <end position="985"/>
    </location>
</feature>
<keyword evidence="1" id="KW-0472">Membrane</keyword>
<gene>
    <name evidence="2" type="ORF">M947_11650</name>
</gene>
<evidence type="ECO:0000313" key="3">
    <source>
        <dbReference type="Proteomes" id="UP000015520"/>
    </source>
</evidence>
<keyword evidence="1" id="KW-0812">Transmembrane</keyword>
<feature type="transmembrane region" description="Helical" evidence="1">
    <location>
        <begin position="14"/>
        <end position="31"/>
    </location>
</feature>
<dbReference type="PRINTS" id="PR00702">
    <property type="entry name" value="ACRIFLAVINRP"/>
</dbReference>
<dbReference type="GO" id="GO:0042910">
    <property type="term" value="F:xenobiotic transmembrane transporter activity"/>
    <property type="evidence" value="ECO:0007669"/>
    <property type="project" value="TreeGrafter"/>
</dbReference>
<feature type="transmembrane region" description="Helical" evidence="1">
    <location>
        <begin position="895"/>
        <end position="914"/>
    </location>
</feature>
<dbReference type="PATRIC" id="fig|1172190.3.peg.2243"/>
<accession>T0IZR1</accession>
<keyword evidence="2" id="KW-0131">Cell cycle</keyword>
<dbReference type="Proteomes" id="UP000015520">
    <property type="component" value="Unassembled WGS sequence"/>
</dbReference>
<dbReference type="Gene3D" id="1.20.1640.10">
    <property type="entry name" value="Multidrug efflux transporter AcrB transmembrane domain"/>
    <property type="match status" value="2"/>
</dbReference>
<dbReference type="STRING" id="1172190.M947_11650"/>
<keyword evidence="3" id="KW-1185">Reference proteome</keyword>
<keyword evidence="2" id="KW-0132">Cell division</keyword>
<feature type="transmembrane region" description="Helical" evidence="1">
    <location>
        <begin position="926"/>
        <end position="947"/>
    </location>
</feature>
<dbReference type="OrthoDB" id="8430015at2"/>
<organism evidence="2 3">
    <name type="scientific">Sulfurimonas hongkongensis</name>
    <dbReference type="NCBI Taxonomy" id="1172190"/>
    <lineage>
        <taxon>Bacteria</taxon>
        <taxon>Pseudomonadati</taxon>
        <taxon>Campylobacterota</taxon>
        <taxon>Epsilonproteobacteria</taxon>
        <taxon>Campylobacterales</taxon>
        <taxon>Sulfurimonadaceae</taxon>
        <taxon>Sulfurimonas</taxon>
    </lineage>
</organism>
<dbReference type="Gene3D" id="3.30.70.1430">
    <property type="entry name" value="Multidrug efflux transporter AcrB pore domain"/>
    <property type="match status" value="2"/>
</dbReference>